<name>A0A928VRT3_9CYAN</name>
<dbReference type="EMBL" id="JADEXQ010000061">
    <property type="protein sequence ID" value="MBE9031387.1"/>
    <property type="molecule type" value="Genomic_DNA"/>
</dbReference>
<evidence type="ECO:0008006" key="5">
    <source>
        <dbReference type="Google" id="ProtNLM"/>
    </source>
</evidence>
<dbReference type="RefSeq" id="WP_264326217.1">
    <property type="nucleotide sequence ID" value="NZ_JADEXQ010000061.1"/>
</dbReference>
<sequence length="108" mass="11652">MKTQRSFTMRLTTAFFAIVMFFGLISAPSFAGNIFSADKGETTQSDVLKQAEKVAGSEPRSLEEVQSQSKGGLNGVQGTAGYQKMEKDTTIGKPDNVIARKVDKALSK</sequence>
<dbReference type="Proteomes" id="UP000625316">
    <property type="component" value="Unassembled WGS sequence"/>
</dbReference>
<reference evidence="3" key="1">
    <citation type="submission" date="2020-10" db="EMBL/GenBank/DDBJ databases">
        <authorList>
            <person name="Castelo-Branco R."/>
            <person name="Eusebio N."/>
            <person name="Adriana R."/>
            <person name="Vieira A."/>
            <person name="Brugerolle De Fraissinette N."/>
            <person name="Rezende De Castro R."/>
            <person name="Schneider M.P."/>
            <person name="Vasconcelos V."/>
            <person name="Leao P.N."/>
        </authorList>
    </citation>
    <scope>NUCLEOTIDE SEQUENCE</scope>
    <source>
        <strain evidence="3">LEGE 11480</strain>
    </source>
</reference>
<feature type="signal peptide" evidence="2">
    <location>
        <begin position="1"/>
        <end position="31"/>
    </location>
</feature>
<gene>
    <name evidence="3" type="ORF">IQ266_16760</name>
</gene>
<evidence type="ECO:0000313" key="4">
    <source>
        <dbReference type="Proteomes" id="UP000625316"/>
    </source>
</evidence>
<keyword evidence="2" id="KW-0732">Signal</keyword>
<evidence type="ECO:0000313" key="3">
    <source>
        <dbReference type="EMBL" id="MBE9031387.1"/>
    </source>
</evidence>
<keyword evidence="4" id="KW-1185">Reference proteome</keyword>
<dbReference type="AlphaFoldDB" id="A0A928VRT3"/>
<evidence type="ECO:0000256" key="1">
    <source>
        <dbReference type="SAM" id="MobiDB-lite"/>
    </source>
</evidence>
<protein>
    <recommendedName>
        <fullName evidence="5">Low temperature-induced protein</fullName>
    </recommendedName>
</protein>
<proteinExistence type="predicted"/>
<feature type="region of interest" description="Disordered" evidence="1">
    <location>
        <begin position="51"/>
        <end position="94"/>
    </location>
</feature>
<feature type="chain" id="PRO_5036674830" description="Low temperature-induced protein" evidence="2">
    <location>
        <begin position="32"/>
        <end position="108"/>
    </location>
</feature>
<organism evidence="3 4">
    <name type="scientific">Romeriopsis navalis LEGE 11480</name>
    <dbReference type="NCBI Taxonomy" id="2777977"/>
    <lineage>
        <taxon>Bacteria</taxon>
        <taxon>Bacillati</taxon>
        <taxon>Cyanobacteriota</taxon>
        <taxon>Cyanophyceae</taxon>
        <taxon>Leptolyngbyales</taxon>
        <taxon>Leptolyngbyaceae</taxon>
        <taxon>Romeriopsis</taxon>
        <taxon>Romeriopsis navalis</taxon>
    </lineage>
</organism>
<comment type="caution">
    <text evidence="3">The sequence shown here is derived from an EMBL/GenBank/DDBJ whole genome shotgun (WGS) entry which is preliminary data.</text>
</comment>
<evidence type="ECO:0000256" key="2">
    <source>
        <dbReference type="SAM" id="SignalP"/>
    </source>
</evidence>
<accession>A0A928VRT3</accession>